<dbReference type="EMBL" id="JADBEE010000002">
    <property type="protein sequence ID" value="MBE1515468.1"/>
    <property type="molecule type" value="Genomic_DNA"/>
</dbReference>
<accession>A0ABR9J8Z5</accession>
<evidence type="ECO:0000259" key="2">
    <source>
        <dbReference type="Pfam" id="PF13556"/>
    </source>
</evidence>
<dbReference type="PANTHER" id="PTHR33744">
    <property type="entry name" value="CARBOHYDRATE DIACID REGULATOR"/>
    <property type="match status" value="1"/>
</dbReference>
<sequence length="364" mass="39786">MQTMQERKVGRPSPYLAVVRDVMEWSELPLTLAAGASGLDRPLRTAHATELVDPRRFLRGDELIMTVGNELIDDEACERFVANLMSSRAAGIALAVGVDGYPTPPGLAPAAERARLPMFYVPVTVPFLALTEKLQSIAEGRAEHIRLCREEGRMLDHVRRGFASAQVFRERFPTVGGVEYAALCMPAEVSLSLEGVVIEGWIDEITVVIADEMVVRQAPKRAGLVVYGTGSGVGPEGLARTLREGLAALAIASRRGHSAGPRDLSTFSGLLERLTPEQFQPFEDHIVKPLLRHDAKHGRSLWPTLVAFIEADASMTATADRLGIHANSVRHRMVRITDITGRDPHRLEDQFALGIAVRGIARRG</sequence>
<organism evidence="3 4">
    <name type="scientific">Nesterenkonia halotolerans</name>
    <dbReference type="NCBI Taxonomy" id="225325"/>
    <lineage>
        <taxon>Bacteria</taxon>
        <taxon>Bacillati</taxon>
        <taxon>Actinomycetota</taxon>
        <taxon>Actinomycetes</taxon>
        <taxon>Micrococcales</taxon>
        <taxon>Micrococcaceae</taxon>
        <taxon>Nesterenkonia</taxon>
    </lineage>
</organism>
<protein>
    <recommendedName>
        <fullName evidence="5">PucR family transcriptional regulator</fullName>
    </recommendedName>
</protein>
<gene>
    <name evidence="3" type="ORF">H4W26_002260</name>
</gene>
<evidence type="ECO:0000313" key="3">
    <source>
        <dbReference type="EMBL" id="MBE1515468.1"/>
    </source>
</evidence>
<evidence type="ECO:0000313" key="4">
    <source>
        <dbReference type="Proteomes" id="UP000636579"/>
    </source>
</evidence>
<dbReference type="PANTHER" id="PTHR33744:SF17">
    <property type="entry name" value="CONSERVED PROTEIN"/>
    <property type="match status" value="1"/>
</dbReference>
<dbReference type="InterPro" id="IPR051448">
    <property type="entry name" value="CdaR-like_regulators"/>
</dbReference>
<dbReference type="Proteomes" id="UP000636579">
    <property type="component" value="Unassembled WGS sequence"/>
</dbReference>
<evidence type="ECO:0008006" key="5">
    <source>
        <dbReference type="Google" id="ProtNLM"/>
    </source>
</evidence>
<dbReference type="RefSeq" id="WP_192592303.1">
    <property type="nucleotide sequence ID" value="NZ_JADBEE010000002.1"/>
</dbReference>
<feature type="domain" description="PucR C-terminal helix-turn-helix" evidence="2">
    <location>
        <begin position="301"/>
        <end position="358"/>
    </location>
</feature>
<evidence type="ECO:0000259" key="1">
    <source>
        <dbReference type="Pfam" id="PF07905"/>
    </source>
</evidence>
<dbReference type="Gene3D" id="1.10.10.2840">
    <property type="entry name" value="PucR C-terminal helix-turn-helix domain"/>
    <property type="match status" value="1"/>
</dbReference>
<reference evidence="3 4" key="1">
    <citation type="submission" date="2020-10" db="EMBL/GenBank/DDBJ databases">
        <title>Sequencing the genomes of 1000 actinobacteria strains.</title>
        <authorList>
            <person name="Klenk H.-P."/>
        </authorList>
    </citation>
    <scope>NUCLEOTIDE SEQUENCE [LARGE SCALE GENOMIC DNA]</scope>
    <source>
        <strain evidence="3 4">DSM 15474</strain>
    </source>
</reference>
<dbReference type="InterPro" id="IPR025736">
    <property type="entry name" value="PucR_C-HTH_dom"/>
</dbReference>
<keyword evidence="4" id="KW-1185">Reference proteome</keyword>
<dbReference type="InterPro" id="IPR042070">
    <property type="entry name" value="PucR_C-HTH_sf"/>
</dbReference>
<proteinExistence type="predicted"/>
<dbReference type="Pfam" id="PF07905">
    <property type="entry name" value="PucR"/>
    <property type="match status" value="1"/>
</dbReference>
<feature type="domain" description="Purine catabolism PurC-like" evidence="1">
    <location>
        <begin position="22"/>
        <end position="134"/>
    </location>
</feature>
<name>A0ABR9J8Z5_9MICC</name>
<dbReference type="InterPro" id="IPR012914">
    <property type="entry name" value="PucR_dom"/>
</dbReference>
<comment type="caution">
    <text evidence="3">The sequence shown here is derived from an EMBL/GenBank/DDBJ whole genome shotgun (WGS) entry which is preliminary data.</text>
</comment>
<dbReference type="Pfam" id="PF13556">
    <property type="entry name" value="HTH_30"/>
    <property type="match status" value="1"/>
</dbReference>